<dbReference type="Proteomes" id="UP000178017">
    <property type="component" value="Unassembled WGS sequence"/>
</dbReference>
<comment type="caution">
    <text evidence="1">The sequence shown here is derived from an EMBL/GenBank/DDBJ whole genome shotgun (WGS) entry which is preliminary data.</text>
</comment>
<evidence type="ECO:0000313" key="1">
    <source>
        <dbReference type="EMBL" id="OGE65620.1"/>
    </source>
</evidence>
<dbReference type="EMBL" id="MFDO01000015">
    <property type="protein sequence ID" value="OGE65620.1"/>
    <property type="molecule type" value="Genomic_DNA"/>
</dbReference>
<protein>
    <submittedName>
        <fullName evidence="1">Uncharacterized protein</fullName>
    </submittedName>
</protein>
<evidence type="ECO:0000313" key="2">
    <source>
        <dbReference type="Proteomes" id="UP000178017"/>
    </source>
</evidence>
<gene>
    <name evidence="1" type="ORF">A3B49_02945</name>
</gene>
<dbReference type="AlphaFoldDB" id="A0A1F5MJZ8"/>
<reference evidence="1 2" key="1">
    <citation type="journal article" date="2016" name="Nat. Commun.">
        <title>Thousands of microbial genomes shed light on interconnected biogeochemical processes in an aquifer system.</title>
        <authorList>
            <person name="Anantharaman K."/>
            <person name="Brown C.T."/>
            <person name="Hug L.A."/>
            <person name="Sharon I."/>
            <person name="Castelle C.J."/>
            <person name="Probst A.J."/>
            <person name="Thomas B.C."/>
            <person name="Singh A."/>
            <person name="Wilkins M.J."/>
            <person name="Karaoz U."/>
            <person name="Brodie E.L."/>
            <person name="Williams K.H."/>
            <person name="Hubbard S.S."/>
            <person name="Banfield J.F."/>
        </authorList>
    </citation>
    <scope>NUCLEOTIDE SEQUENCE [LARGE SCALE GENOMIC DNA]</scope>
</reference>
<name>A0A1F5MJZ8_9BACT</name>
<accession>A0A1F5MJZ8</accession>
<sequence length="664" mass="75910">MGIEHMGDNSGAEFLQQKYQLNKDPGVVITAKRHEKRTGESVDQGDFSTRIQNYLDRLHGVINPPKLLEGHDNFDRQERNVTLLKHGLHRDFVTKPETIPESYYDAIKRKHKEEGHGDIEIPPVNRQELAQTIVEDQKRSLDLWIDYLVSDDAKYPDWLKYFAFRSVLGMGNYDKNRGVFNERTRGGRTTAPFPELNREALAIVLDDLEKKYPNDQLKPGNRTNFEFTSRFDISGDAKQKYLKALDNKNFSQLYGLAIEEFKPIGEELLKITEGRWVKYPSGSDPKQLVSSIANYGTGWCLRGEAVARRYLVNDKNDLHVYYSNDQAGDAVVPRVVMVINQNGSITEVRGVATQEHLDAHIGDVVDTKLSEPEFEQEGKMYKKRSVDMRTLTAIDHKIKTGQNLSGEDLTFLYEIDAPIEGFGYNRDPRIDAIRSQRIPDEDMPVVFGCEIQQIARNPSEIRPDTKAYVGPLQADVFELLSKYGIDHIYTKFPEVKIRIEELEIERKTKAELKQKLDGNDIKWRKSDGSYAETMIDNPDFPNEINKQSLTLVTLKVSDLGFDKGTPTTDQIYDKAKELGLELCPPEVGPEYRIAYKNQKVGEWCYIAMKQISGSYGGPGVFGLGRRGDELWLYDGWARPAREWALVNRFVFSLRKPSEPQVPQI</sequence>
<organism evidence="1 2">
    <name type="scientific">Candidatus Daviesbacteria bacterium RIFCSPLOWO2_01_FULL_40_24</name>
    <dbReference type="NCBI Taxonomy" id="1797787"/>
    <lineage>
        <taxon>Bacteria</taxon>
        <taxon>Candidatus Daviesiibacteriota</taxon>
    </lineage>
</organism>
<proteinExistence type="predicted"/>